<dbReference type="EMBL" id="JNHI01000006">
    <property type="protein sequence ID" value="KDS32093.1"/>
    <property type="molecule type" value="Genomic_DNA"/>
</dbReference>
<gene>
    <name evidence="1" type="ORF">M097_1561</name>
</gene>
<dbReference type="AlphaFoldDB" id="A0A078R9J7"/>
<sequence length="41" mass="5016">MVTLDKMQRPTCVCHRLIPVLIFREEEQKDKREKIRSFVLE</sequence>
<evidence type="ECO:0000313" key="1">
    <source>
        <dbReference type="EMBL" id="KDS32093.1"/>
    </source>
</evidence>
<name>A0A078R9J7_PHOVU</name>
<reference evidence="1 2" key="1">
    <citation type="submission" date="2014-04" db="EMBL/GenBank/DDBJ databases">
        <authorList>
            <person name="Sears C."/>
            <person name="Carroll K."/>
            <person name="Sack B.R."/>
            <person name="Qadri F."/>
            <person name="Myers L.L."/>
            <person name="Chung G.-T."/>
            <person name="Escheverria P."/>
            <person name="Fraser C.M."/>
            <person name="Sadzewicz L."/>
            <person name="Shefchek K.A."/>
            <person name="Tallon L."/>
            <person name="Das S.P."/>
            <person name="Daugherty S."/>
            <person name="Mongodin E.F."/>
        </authorList>
    </citation>
    <scope>NUCLEOTIDE SEQUENCE [LARGE SCALE GENOMIC DNA]</scope>
    <source>
        <strain evidence="2">3775 SL(B) 10 (iv)</strain>
    </source>
</reference>
<comment type="caution">
    <text evidence="1">The sequence shown here is derived from an EMBL/GenBank/DDBJ whole genome shotgun (WGS) entry which is preliminary data.</text>
</comment>
<dbReference type="Proteomes" id="UP000028134">
    <property type="component" value="Unassembled WGS sequence"/>
</dbReference>
<dbReference type="PATRIC" id="fig|1339350.3.peg.1502"/>
<accession>A0A078R9J7</accession>
<proteinExistence type="predicted"/>
<organism evidence="1 2">
    <name type="scientific">Phocaeicola vulgatus str. 3775 SL</name>
    <name type="common">B</name>
    <name type="synonym">iv</name>
    <dbReference type="NCBI Taxonomy" id="1339350"/>
    <lineage>
        <taxon>Bacteria</taxon>
        <taxon>Pseudomonadati</taxon>
        <taxon>Bacteroidota</taxon>
        <taxon>Bacteroidia</taxon>
        <taxon>Bacteroidales</taxon>
        <taxon>Bacteroidaceae</taxon>
        <taxon>Phocaeicola</taxon>
    </lineage>
</organism>
<protein>
    <submittedName>
        <fullName evidence="1">Uncharacterized protein</fullName>
    </submittedName>
</protein>
<evidence type="ECO:0000313" key="2">
    <source>
        <dbReference type="Proteomes" id="UP000028134"/>
    </source>
</evidence>